<feature type="compositionally biased region" description="Low complexity" evidence="1">
    <location>
        <begin position="576"/>
        <end position="595"/>
    </location>
</feature>
<proteinExistence type="predicted"/>
<dbReference type="Proteomes" id="UP000193648">
    <property type="component" value="Unassembled WGS sequence"/>
</dbReference>
<feature type="region of interest" description="Disordered" evidence="1">
    <location>
        <begin position="736"/>
        <end position="772"/>
    </location>
</feature>
<dbReference type="GeneID" id="33570032"/>
<feature type="compositionally biased region" description="Basic residues" evidence="1">
    <location>
        <begin position="759"/>
        <end position="771"/>
    </location>
</feature>
<name>A0A1Y2G8G4_9FUNG</name>
<feature type="region of interest" description="Disordered" evidence="1">
    <location>
        <begin position="573"/>
        <end position="595"/>
    </location>
</feature>
<dbReference type="EMBL" id="MCFF01000059">
    <property type="protein sequence ID" value="ORZ04184.1"/>
    <property type="molecule type" value="Genomic_DNA"/>
</dbReference>
<organism evidence="2 3">
    <name type="scientific">Lobosporangium transversale</name>
    <dbReference type="NCBI Taxonomy" id="64571"/>
    <lineage>
        <taxon>Eukaryota</taxon>
        <taxon>Fungi</taxon>
        <taxon>Fungi incertae sedis</taxon>
        <taxon>Mucoromycota</taxon>
        <taxon>Mortierellomycotina</taxon>
        <taxon>Mortierellomycetes</taxon>
        <taxon>Mortierellales</taxon>
        <taxon>Mortierellaceae</taxon>
        <taxon>Lobosporangium</taxon>
    </lineage>
</organism>
<evidence type="ECO:0000313" key="3">
    <source>
        <dbReference type="Proteomes" id="UP000193648"/>
    </source>
</evidence>
<feature type="region of interest" description="Disordered" evidence="1">
    <location>
        <begin position="105"/>
        <end position="160"/>
    </location>
</feature>
<comment type="caution">
    <text evidence="2">The sequence shown here is derived from an EMBL/GenBank/DDBJ whole genome shotgun (WGS) entry which is preliminary data.</text>
</comment>
<evidence type="ECO:0000313" key="2">
    <source>
        <dbReference type="EMBL" id="ORZ04184.1"/>
    </source>
</evidence>
<dbReference type="InParanoid" id="A0A1Y2G8G4"/>
<feature type="compositionally biased region" description="Basic and acidic residues" evidence="1">
    <location>
        <begin position="138"/>
        <end position="153"/>
    </location>
</feature>
<gene>
    <name evidence="2" type="ORF">BCR41DRAFT_390056</name>
</gene>
<reference evidence="2 3" key="1">
    <citation type="submission" date="2016-07" db="EMBL/GenBank/DDBJ databases">
        <title>Pervasive Adenine N6-methylation of Active Genes in Fungi.</title>
        <authorList>
            <consortium name="DOE Joint Genome Institute"/>
            <person name="Mondo S.J."/>
            <person name="Dannebaum R.O."/>
            <person name="Kuo R.C."/>
            <person name="Labutti K."/>
            <person name="Haridas S."/>
            <person name="Kuo A."/>
            <person name="Salamov A."/>
            <person name="Ahrendt S.R."/>
            <person name="Lipzen A."/>
            <person name="Sullivan W."/>
            <person name="Andreopoulos W.B."/>
            <person name="Clum A."/>
            <person name="Lindquist E."/>
            <person name="Daum C."/>
            <person name="Ramamoorthy G.K."/>
            <person name="Gryganskyi A."/>
            <person name="Culley D."/>
            <person name="Magnuson J.K."/>
            <person name="James T.Y."/>
            <person name="O'Malley M.A."/>
            <person name="Stajich J.E."/>
            <person name="Spatafora J.W."/>
            <person name="Visel A."/>
            <person name="Grigoriev I.V."/>
        </authorList>
    </citation>
    <scope>NUCLEOTIDE SEQUENCE [LARGE SCALE GENOMIC DNA]</scope>
    <source>
        <strain evidence="2 3">NRRL 3116</strain>
    </source>
</reference>
<sequence>MSLRLEQPRIVDKRKTISGTTEYLISTTQEWVLSSTSRLINPELVELYEWLLNSGYREGTSVFATTYKSHVTSIKSTRKRQQSSSTSSIATTSYPATEITAETSISTSNTNKNANDCNDDTLVKKETPESAGISRNNDAPKIKDEPQEEDGHGRIKKQRLDGSFVEDKLDQLSISQPHSERIVPIKTESSSLNEFTTILEDAGIKSRDEEKQLLKEFNRNTEQMIEVYFKEGMDASGVEMFDTLLGPYRRPTKEFIASFFYAVVLSPLTEPATIEAAIHVLDRTFTLHGPEPFQDIWDVQKRRREFADGTSPFSRQFFPTSSGSGSEIESNIRACINEGSSGDTTFSKLSTTPVFTGRLPSWNNIWDLIRAEFGLDTKPESRQHIALQEHQIRTRLQGDTTIQGVGEDDGVGDEIQGIREEREVRDEIGRAIVGFLLRVLEQDAVLKNVSAETFFCRNVLMLDPFSPAQTVRQALDVIFQIISLAMSSRYLELPVYPAPAPAVTTGSRAGGSWPLNIRCTLNSSGMEILQLGQQLLLLLIRFTEGGVLLPGKGLEELAREVLSRLSKMNKDRKLLSHGSKVSTGSSSSRPSTATSTAMPFTLERYSLDQTEIFLKALIQGPCLLDSGTGSGAGVKMKREKKNALASLILDNISPGAEEGGMDISFNFDEADDYNTIFKSQTGICMGSSAFVMVLVDFWFRSKTIYSGGGSAMSGGGAQLSFRRVIEEYAMPIRVRPAGTSSSNTSIGLTSSNKTEKGKKAGTRSSVRRRKASLISEEEEAELLLASIISPTMDTEPEGHEQWNAKDLEQIEWTVMMIEVLVESWIEARGIRRDEIEGTGLEQVLYPNEPRESQRLTRDQEKSISGWVAMSNLLDKIGGTLKIRWGLLENIIEAAIMVEELCLR</sequence>
<keyword evidence="3" id="KW-1185">Reference proteome</keyword>
<feature type="compositionally biased region" description="Low complexity" evidence="1">
    <location>
        <begin position="738"/>
        <end position="752"/>
    </location>
</feature>
<dbReference type="AlphaFoldDB" id="A0A1Y2G8G4"/>
<accession>A0A1Y2G8G4</accession>
<dbReference type="RefSeq" id="XP_021876398.1">
    <property type="nucleotide sequence ID" value="XM_022028189.1"/>
</dbReference>
<dbReference type="OrthoDB" id="2443909at2759"/>
<protein>
    <submittedName>
        <fullName evidence="2">Uncharacterized protein</fullName>
    </submittedName>
</protein>
<evidence type="ECO:0000256" key="1">
    <source>
        <dbReference type="SAM" id="MobiDB-lite"/>
    </source>
</evidence>